<dbReference type="FunFam" id="3.40.50.620:FF:000032">
    <property type="entry name" value="Valine--tRNA ligase"/>
    <property type="match status" value="1"/>
</dbReference>
<evidence type="ECO:0000256" key="4">
    <source>
        <dbReference type="ARBA" id="ARBA00022598"/>
    </source>
</evidence>
<protein>
    <recommendedName>
        <fullName evidence="12">Valine--tRNA ligase</fullName>
        <ecNumber evidence="12">6.1.1.9</ecNumber>
    </recommendedName>
    <alternativeName>
        <fullName evidence="12">Valyl-tRNA synthetase</fullName>
        <shortName evidence="12">ValRS</shortName>
    </alternativeName>
</protein>
<evidence type="ECO:0000256" key="5">
    <source>
        <dbReference type="ARBA" id="ARBA00022741"/>
    </source>
</evidence>
<gene>
    <name evidence="12" type="primary">valS</name>
    <name evidence="16" type="ORF">SYNTR_1463</name>
</gene>
<keyword evidence="17" id="KW-1185">Reference proteome</keyword>
<feature type="binding site" evidence="12">
    <location>
        <position position="530"/>
    </location>
    <ligand>
        <name>ATP</name>
        <dbReference type="ChEBI" id="CHEBI:30616"/>
    </ligand>
</feature>
<comment type="similarity">
    <text evidence="11 12">Belongs to the class-I aminoacyl-tRNA synthetase family. ValS type 1 subfamily.</text>
</comment>
<comment type="domain">
    <text evidence="12">The C-terminal coiled-coil domain is crucial for aminoacylation activity.</text>
</comment>
<feature type="short sequence motif" description="'KMSKS' region" evidence="12">
    <location>
        <begin position="527"/>
        <end position="531"/>
    </location>
</feature>
<dbReference type="Gene3D" id="3.40.50.620">
    <property type="entry name" value="HUPs"/>
    <property type="match status" value="2"/>
</dbReference>
<evidence type="ECO:0000313" key="16">
    <source>
        <dbReference type="EMBL" id="QGU00057.1"/>
    </source>
</evidence>
<evidence type="ECO:0000256" key="6">
    <source>
        <dbReference type="ARBA" id="ARBA00022840"/>
    </source>
</evidence>
<dbReference type="EC" id="6.1.1.9" evidence="12"/>
<dbReference type="GO" id="GO:0004832">
    <property type="term" value="F:valine-tRNA ligase activity"/>
    <property type="evidence" value="ECO:0007669"/>
    <property type="project" value="UniProtKB-UniRule"/>
</dbReference>
<evidence type="ECO:0000256" key="11">
    <source>
        <dbReference type="ARBA" id="ARBA00060830"/>
    </source>
</evidence>
<dbReference type="RefSeq" id="WP_156203885.1">
    <property type="nucleotide sequence ID" value="NZ_CP046457.1"/>
</dbReference>
<dbReference type="CDD" id="cd07962">
    <property type="entry name" value="Anticodon_Ia_Val"/>
    <property type="match status" value="1"/>
</dbReference>
<dbReference type="NCBIfam" id="NF004349">
    <property type="entry name" value="PRK05729.1"/>
    <property type="match status" value="1"/>
</dbReference>
<dbReference type="InterPro" id="IPR014729">
    <property type="entry name" value="Rossmann-like_a/b/a_fold"/>
</dbReference>
<keyword evidence="6 12" id="KW-0067">ATP-binding</keyword>
<dbReference type="SUPFAM" id="SSF50677">
    <property type="entry name" value="ValRS/IleRS/LeuRS editing domain"/>
    <property type="match status" value="1"/>
</dbReference>
<dbReference type="SUPFAM" id="SSF52374">
    <property type="entry name" value="Nucleotidylyl transferase"/>
    <property type="match status" value="1"/>
</dbReference>
<dbReference type="FunFam" id="1.10.730.10:FF:000014">
    <property type="entry name" value="Valine--tRNA ligase"/>
    <property type="match status" value="1"/>
</dbReference>
<dbReference type="InterPro" id="IPR009080">
    <property type="entry name" value="tRNAsynth_Ia_anticodon-bd"/>
</dbReference>
<comment type="catalytic activity">
    <reaction evidence="10 12">
        <text>tRNA(Val) + L-valine + ATP = L-valyl-tRNA(Val) + AMP + diphosphate</text>
        <dbReference type="Rhea" id="RHEA:10704"/>
        <dbReference type="Rhea" id="RHEA-COMP:9672"/>
        <dbReference type="Rhea" id="RHEA-COMP:9708"/>
        <dbReference type="ChEBI" id="CHEBI:30616"/>
        <dbReference type="ChEBI" id="CHEBI:33019"/>
        <dbReference type="ChEBI" id="CHEBI:57762"/>
        <dbReference type="ChEBI" id="CHEBI:78442"/>
        <dbReference type="ChEBI" id="CHEBI:78537"/>
        <dbReference type="ChEBI" id="CHEBI:456215"/>
        <dbReference type="EC" id="6.1.1.9"/>
    </reaction>
</comment>
<evidence type="ECO:0000256" key="10">
    <source>
        <dbReference type="ARBA" id="ARBA00047552"/>
    </source>
</evidence>
<keyword evidence="3 12" id="KW-0963">Cytoplasm</keyword>
<dbReference type="Proteomes" id="UP000426444">
    <property type="component" value="Chromosome"/>
</dbReference>
<dbReference type="Pfam" id="PF00133">
    <property type="entry name" value="tRNA-synt_1"/>
    <property type="match status" value="1"/>
</dbReference>
<dbReference type="Pfam" id="PF08264">
    <property type="entry name" value="Anticodon_1"/>
    <property type="match status" value="1"/>
</dbReference>
<evidence type="ECO:0000256" key="9">
    <source>
        <dbReference type="ARBA" id="ARBA00023146"/>
    </source>
</evidence>
<dbReference type="HAMAP" id="MF_02004">
    <property type="entry name" value="Val_tRNA_synth_type1"/>
    <property type="match status" value="1"/>
</dbReference>
<dbReference type="GO" id="GO:0006438">
    <property type="term" value="P:valyl-tRNA aminoacylation"/>
    <property type="evidence" value="ECO:0007669"/>
    <property type="project" value="UniProtKB-UniRule"/>
</dbReference>
<comment type="subunit">
    <text evidence="2 12">Monomer.</text>
</comment>
<dbReference type="InterPro" id="IPR002303">
    <property type="entry name" value="Valyl-tRNA_ligase"/>
</dbReference>
<dbReference type="CDD" id="cd00817">
    <property type="entry name" value="ValRS_core"/>
    <property type="match status" value="1"/>
</dbReference>
<dbReference type="SUPFAM" id="SSF46589">
    <property type="entry name" value="tRNA-binding arm"/>
    <property type="match status" value="1"/>
</dbReference>
<dbReference type="PANTHER" id="PTHR11946">
    <property type="entry name" value="VALYL-TRNA SYNTHETASES"/>
    <property type="match status" value="1"/>
</dbReference>
<dbReference type="KEGG" id="salq:SYNTR_1463"/>
<dbReference type="OrthoDB" id="9810365at2"/>
<keyword evidence="5 12" id="KW-0547">Nucleotide-binding</keyword>
<dbReference type="EMBL" id="CP046457">
    <property type="protein sequence ID" value="QGU00057.1"/>
    <property type="molecule type" value="Genomic_DNA"/>
</dbReference>
<feature type="domain" description="Aminoacyl-tRNA synthetase class Ia" evidence="13">
    <location>
        <begin position="19"/>
        <end position="566"/>
    </location>
</feature>
<dbReference type="FunFam" id="1.10.287.380:FF:000001">
    <property type="entry name" value="Valine--tRNA ligase"/>
    <property type="match status" value="1"/>
</dbReference>
<evidence type="ECO:0000259" key="14">
    <source>
        <dbReference type="Pfam" id="PF08264"/>
    </source>
</evidence>
<dbReference type="PRINTS" id="PR00986">
    <property type="entry name" value="TRNASYNTHVAL"/>
</dbReference>
<dbReference type="InterPro" id="IPR001412">
    <property type="entry name" value="aa-tRNA-synth_I_CS"/>
</dbReference>
<dbReference type="Gene3D" id="1.10.287.380">
    <property type="entry name" value="Valyl-tRNA synthetase, C-terminal domain"/>
    <property type="match status" value="1"/>
</dbReference>
<dbReference type="FunFam" id="3.90.740.10:FF:000005">
    <property type="entry name" value="Valine--tRNA ligase, mitochondrial"/>
    <property type="match status" value="1"/>
</dbReference>
<evidence type="ECO:0000256" key="3">
    <source>
        <dbReference type="ARBA" id="ARBA00022490"/>
    </source>
</evidence>
<dbReference type="GO" id="GO:0005524">
    <property type="term" value="F:ATP binding"/>
    <property type="evidence" value="ECO:0007669"/>
    <property type="project" value="UniProtKB-UniRule"/>
</dbReference>
<evidence type="ECO:0000259" key="13">
    <source>
        <dbReference type="Pfam" id="PF00133"/>
    </source>
</evidence>
<keyword evidence="7 12" id="KW-0648">Protein biosynthesis</keyword>
<evidence type="ECO:0000256" key="12">
    <source>
        <dbReference type="HAMAP-Rule" id="MF_02004"/>
    </source>
</evidence>
<evidence type="ECO:0000256" key="1">
    <source>
        <dbReference type="ARBA" id="ARBA00004496"/>
    </source>
</evidence>
<sequence>MSNNHSLPTVYNSSNVEGKWYKFWMENNCFTPDNDYTKEPFSIVMPPPNVTGSLHLGHALDNTIQDILTRWRRMQGYNTLWLPGTDHAGIATQARVEESLAQEGLNKHELGREKFLEKVWEWKNLYGDRITNQLCLLGSSCDWTRERFTMDEGCSRAVREVFVNLYEDGLIYQGDYIINWCPKCQTALSDIEVEHEENDGHLWHIKYPIEDSNEYVVVATTRPETMLGDTGVAIHLEDDRYNHLIGKQVILPIINRKIPIFADEYVDKDFGTGVVKVTPAHDPNDFEMGLRHNLEQLVVMDETAKMNDNAGIFKGMDRYECRKKLIEILKDQELLINIDDHMHSLGHCQRCANIIEPMVSKQWFVKMEPLAKPAIEKVENGEINFIPERFTKTYINWMENIRDWCISRQLWWGHRIPVWYCQECGEVICSKEDPANCNQCDSLQLIQDEDVLDTWFSSALWPFSTLGWPESTKDIECFYPTSVLVTGRDIIFFWVARMIFSGIEHTDDVPFRDVNIHGLILDGQGRKMSKSLDNGIDPIEVIDKYGADTLRFSLITGVTPGNDVRFHWEKVENTRNFANKIWNASRFVLMNLDDFKEIDINYDELELVDKWIISRFNTKAEQVTKLLESYDIGEAASGLYEFIWDEFCDWYIELAKPRLFNNNTKEKLVVKNVLRNTLMGILKLLHPFMPFITEEIYQNLPGHNNTIMLDRWPIVNNQLIDDVAVENMNDLMRLIRLTRNIRAEFNVNPSSKISSIIVIPDETKRENVEANKDYILDLANMLNVEVVNKLENKPGQAASAVTAFAEIYVPLEGIIDVKKEIARLEKELNNSLKDYEKANAKLNNENFISRAPAEVIEKEKAKAQEANLKKEGILNRLQILKGK</sequence>
<dbReference type="InterPro" id="IPR033705">
    <property type="entry name" value="Anticodon_Ia_Val"/>
</dbReference>
<dbReference type="SUPFAM" id="SSF47323">
    <property type="entry name" value="Anticodon-binding domain of a subclass of class I aminoacyl-tRNA synthetases"/>
    <property type="match status" value="1"/>
</dbReference>
<dbReference type="AlphaFoldDB" id="A0A6I6DG16"/>
<comment type="function">
    <text evidence="12">Catalyzes the attachment of valine to tRNA(Val). As ValRS can inadvertently accommodate and process structurally similar amino acids such as threonine, to avoid such errors, it has a 'posttransfer' editing activity that hydrolyzes mischarged Thr-tRNA(Val) in a tRNA-dependent manner.</text>
</comment>
<evidence type="ECO:0000256" key="2">
    <source>
        <dbReference type="ARBA" id="ARBA00011245"/>
    </source>
</evidence>
<dbReference type="InterPro" id="IPR002300">
    <property type="entry name" value="aa-tRNA-synth_Ia"/>
</dbReference>
<feature type="domain" description="Valyl-tRNA synthetase tRNA-binding arm" evidence="15">
    <location>
        <begin position="816"/>
        <end position="880"/>
    </location>
</feature>
<feature type="domain" description="Methionyl/Valyl/Leucyl/Isoleucyl-tRNA synthetase anticodon-binding" evidence="14">
    <location>
        <begin position="609"/>
        <end position="755"/>
    </location>
</feature>
<evidence type="ECO:0000256" key="7">
    <source>
        <dbReference type="ARBA" id="ARBA00022917"/>
    </source>
</evidence>
<dbReference type="PANTHER" id="PTHR11946:SF93">
    <property type="entry name" value="VALINE--TRNA LIGASE, CHLOROPLASTIC_MITOCHONDRIAL 2"/>
    <property type="match status" value="1"/>
</dbReference>
<dbReference type="Gene3D" id="1.10.730.10">
    <property type="entry name" value="Isoleucyl-tRNA Synthetase, Domain 1"/>
    <property type="match status" value="1"/>
</dbReference>
<dbReference type="Pfam" id="PF10458">
    <property type="entry name" value="Val_tRNA-synt_C"/>
    <property type="match status" value="1"/>
</dbReference>
<dbReference type="GO" id="GO:0005829">
    <property type="term" value="C:cytosol"/>
    <property type="evidence" value="ECO:0007669"/>
    <property type="project" value="TreeGrafter"/>
</dbReference>
<dbReference type="InterPro" id="IPR013155">
    <property type="entry name" value="M/V/L/I-tRNA-synth_anticd-bd"/>
</dbReference>
<dbReference type="InterPro" id="IPR037118">
    <property type="entry name" value="Val-tRNA_synth_C_sf"/>
</dbReference>
<organism evidence="16 17">
    <name type="scientific">Candidatus Syntrophocurvum alkaliphilum</name>
    <dbReference type="NCBI Taxonomy" id="2293317"/>
    <lineage>
        <taxon>Bacteria</taxon>
        <taxon>Bacillati</taxon>
        <taxon>Bacillota</taxon>
        <taxon>Clostridia</taxon>
        <taxon>Eubacteriales</taxon>
        <taxon>Syntrophomonadaceae</taxon>
        <taxon>Candidatus Syntrophocurvum</taxon>
    </lineage>
</organism>
<accession>A0A6I6DG16</accession>
<comment type="subcellular location">
    <subcellularLocation>
        <location evidence="1 12">Cytoplasm</location>
    </subcellularLocation>
</comment>
<dbReference type="GO" id="GO:0002161">
    <property type="term" value="F:aminoacyl-tRNA deacylase activity"/>
    <property type="evidence" value="ECO:0007669"/>
    <property type="project" value="InterPro"/>
</dbReference>
<dbReference type="PROSITE" id="PS00178">
    <property type="entry name" value="AA_TRNA_LIGASE_I"/>
    <property type="match status" value="1"/>
</dbReference>
<dbReference type="InterPro" id="IPR010978">
    <property type="entry name" value="tRNA-bd_arm"/>
</dbReference>
<keyword evidence="8 12" id="KW-0175">Coiled coil</keyword>
<dbReference type="NCBIfam" id="TIGR00422">
    <property type="entry name" value="valS"/>
    <property type="match status" value="1"/>
</dbReference>
<feature type="coiled-coil region" evidence="12">
    <location>
        <begin position="814"/>
        <end position="876"/>
    </location>
</feature>
<dbReference type="FunFam" id="3.40.50.620:FF:000098">
    <property type="entry name" value="Valine--tRNA ligase"/>
    <property type="match status" value="1"/>
</dbReference>
<dbReference type="InterPro" id="IPR009008">
    <property type="entry name" value="Val/Leu/Ile-tRNA-synth_edit"/>
</dbReference>
<dbReference type="InterPro" id="IPR019499">
    <property type="entry name" value="Val-tRNA_synth_tRNA-bd"/>
</dbReference>
<name>A0A6I6DG16_9FIRM</name>
<comment type="domain">
    <text evidence="12">ValRS has two distinct active sites: one for aminoacylation and one for editing. The misactivated threonine is translocated from the active site to the editing site.</text>
</comment>
<evidence type="ECO:0000313" key="17">
    <source>
        <dbReference type="Proteomes" id="UP000426444"/>
    </source>
</evidence>
<keyword evidence="9 12" id="KW-0030">Aminoacyl-tRNA synthetase</keyword>
<reference evidence="17" key="1">
    <citation type="journal article" date="2019" name="Microbiology">
        <title>Complete Genome Sequence of an Uncultured Bacterium of the Candidate Phylum Bipolaricaulota.</title>
        <authorList>
            <person name="Kadnikov V.V."/>
            <person name="Mardanov A.V."/>
            <person name="Beletsky A.V."/>
            <person name="Frank Y.A."/>
            <person name="Karnachuk O.V."/>
            <person name="Ravin N.V."/>
        </authorList>
    </citation>
    <scope>NUCLEOTIDE SEQUENCE [LARGE SCALE GENOMIC DNA]</scope>
</reference>
<proteinExistence type="inferred from homology"/>
<evidence type="ECO:0000259" key="15">
    <source>
        <dbReference type="Pfam" id="PF10458"/>
    </source>
</evidence>
<evidence type="ECO:0000256" key="8">
    <source>
        <dbReference type="ARBA" id="ARBA00023054"/>
    </source>
</evidence>
<keyword evidence="4 12" id="KW-0436">Ligase</keyword>
<feature type="short sequence motif" description="'HIGH' region" evidence="12">
    <location>
        <begin position="48"/>
        <end position="58"/>
    </location>
</feature>